<dbReference type="AlphaFoldDB" id="A0A7Y9J2Y3"/>
<evidence type="ECO:0000313" key="2">
    <source>
        <dbReference type="Proteomes" id="UP000521922"/>
    </source>
</evidence>
<dbReference type="RefSeq" id="WP_344478091.1">
    <property type="nucleotide sequence ID" value="NZ_BAAAGN010000013.1"/>
</dbReference>
<organism evidence="1 2">
    <name type="scientific">Kineococcus aurantiacus</name>
    <dbReference type="NCBI Taxonomy" id="37633"/>
    <lineage>
        <taxon>Bacteria</taxon>
        <taxon>Bacillati</taxon>
        <taxon>Actinomycetota</taxon>
        <taxon>Actinomycetes</taxon>
        <taxon>Kineosporiales</taxon>
        <taxon>Kineosporiaceae</taxon>
        <taxon>Kineococcus</taxon>
    </lineage>
</organism>
<keyword evidence="2" id="KW-1185">Reference proteome</keyword>
<dbReference type="EMBL" id="JACCBB010000001">
    <property type="protein sequence ID" value="NYD24654.1"/>
    <property type="molecule type" value="Genomic_DNA"/>
</dbReference>
<proteinExistence type="predicted"/>
<evidence type="ECO:0000313" key="1">
    <source>
        <dbReference type="EMBL" id="NYD24654.1"/>
    </source>
</evidence>
<comment type="caution">
    <text evidence="1">The sequence shown here is derived from an EMBL/GenBank/DDBJ whole genome shotgun (WGS) entry which is preliminary data.</text>
</comment>
<name>A0A7Y9J2Y3_9ACTN</name>
<reference evidence="1 2" key="1">
    <citation type="submission" date="2020-07" db="EMBL/GenBank/DDBJ databases">
        <title>Sequencing the genomes of 1000 actinobacteria strains.</title>
        <authorList>
            <person name="Klenk H.-P."/>
        </authorList>
    </citation>
    <scope>NUCLEOTIDE SEQUENCE [LARGE SCALE GENOMIC DNA]</scope>
    <source>
        <strain evidence="1 2">DSM 7487</strain>
    </source>
</reference>
<dbReference type="Proteomes" id="UP000521922">
    <property type="component" value="Unassembled WGS sequence"/>
</dbReference>
<accession>A0A7Y9J2Y3</accession>
<gene>
    <name evidence="1" type="ORF">BJ968_004194</name>
</gene>
<sequence length="46" mass="4743">MPVLSSLEGGRAHVIAIDDETVHALRLQRATCSPVSSAGVSGKAVR</sequence>
<protein>
    <submittedName>
        <fullName evidence="1">Uncharacterized protein</fullName>
    </submittedName>
</protein>